<proteinExistence type="predicted"/>
<reference evidence="2" key="1">
    <citation type="submission" date="2017-12" db="EMBL/GenBank/DDBJ databases">
        <title>Improved Draft Genome Sequence of Microcystis aeruginosa NIES-298, a Microcystin-Producing Cyanobacterium from Lake Kasumigaura, Japan.</title>
        <authorList>
            <person name="Yamaguchi H."/>
            <person name="Suzuki S."/>
            <person name="Kawachi M."/>
        </authorList>
    </citation>
    <scope>NUCLEOTIDE SEQUENCE [LARGE SCALE GENOMIC DNA]</scope>
    <source>
        <strain evidence="2">NIES-298</strain>
    </source>
</reference>
<accession>A0A9P2YP55</accession>
<evidence type="ECO:0000313" key="1">
    <source>
        <dbReference type="EMBL" id="GBD55443.1"/>
    </source>
</evidence>
<gene>
    <name evidence="1" type="ORF">BGM30_45360</name>
</gene>
<organism evidence="1 2">
    <name type="scientific">Microcystis aeruginosa NIES-298</name>
    <dbReference type="NCBI Taxonomy" id="449468"/>
    <lineage>
        <taxon>Bacteria</taxon>
        <taxon>Bacillati</taxon>
        <taxon>Cyanobacteriota</taxon>
        <taxon>Cyanophyceae</taxon>
        <taxon>Oscillatoriophycideae</taxon>
        <taxon>Chroococcales</taxon>
        <taxon>Microcystaceae</taxon>
        <taxon>Microcystis</taxon>
    </lineage>
</organism>
<sequence length="39" mass="4151">MESLGMATAGLFDCVGSLGAGWNIQTQYQRDICAIGIMQ</sequence>
<dbReference type="Proteomes" id="UP000236321">
    <property type="component" value="Unassembled WGS sequence"/>
</dbReference>
<dbReference type="AlphaFoldDB" id="A0A9P2YP55"/>
<dbReference type="EMBL" id="BEYQ01000051">
    <property type="protein sequence ID" value="GBD55443.1"/>
    <property type="molecule type" value="Genomic_DNA"/>
</dbReference>
<evidence type="ECO:0000313" key="2">
    <source>
        <dbReference type="Proteomes" id="UP000236321"/>
    </source>
</evidence>
<protein>
    <submittedName>
        <fullName evidence="1">Uncharacterized protein</fullName>
    </submittedName>
</protein>
<comment type="caution">
    <text evidence="1">The sequence shown here is derived from an EMBL/GenBank/DDBJ whole genome shotgun (WGS) entry which is preliminary data.</text>
</comment>
<name>A0A9P2YP55_MICAE</name>